<evidence type="ECO:0000259" key="2">
    <source>
        <dbReference type="SMART" id="SM00460"/>
    </source>
</evidence>
<feature type="transmembrane region" description="Helical" evidence="1">
    <location>
        <begin position="113"/>
        <end position="133"/>
    </location>
</feature>
<feature type="domain" description="Transglutaminase-like" evidence="2">
    <location>
        <begin position="463"/>
        <end position="538"/>
    </location>
</feature>
<gene>
    <name evidence="3" type="ORF">R6U77_08050</name>
</gene>
<protein>
    <submittedName>
        <fullName evidence="3">TransglutaminaseTgpA domain-containing protein</fullName>
    </submittedName>
</protein>
<dbReference type="InterPro" id="IPR021878">
    <property type="entry name" value="TgpA_N"/>
</dbReference>
<dbReference type="SMART" id="SM00460">
    <property type="entry name" value="TGc"/>
    <property type="match status" value="1"/>
</dbReference>
<sequence length="717" mass="83180">MKRDSQFYVEYSIYYLIVFLILCEWLKPIMELTNTGYDHYFLIFIALSLALALLGLPLIITWLIKIAYIAFFIVQAYSDYSIASTEGFAFLYSDLQWNIWQLVQRNFTEVSNPFRTLLFLILIWMLVYLIHHWITVRMSIFYFLALTIFFIAMLDTFSEYDGKVAIIKVVLLGLMLTAFLFLKRFSTTMGAFMQRKSSLYYCIPVIFFVSLVGLIAFMLPKAPPQWADPVPFIKGVAGGGIGGTVEGKVGYGENDEKLGGGFSQDDTVVFRAHAPKKQYWRIETKDFYTTKGWTVANGSYNEWEIPSNTLLPLSIPIGEEQSQAEIFPLTDLPFILQPYGLQRVLFDGSTIFTEETEKLQTVVQNTIAVPEHYQLIYSEPSYSFTALKDENMPRTTVNSRFLQLPHELPERVRDLAEEITGEYHTTYDKARAIERYFQQNGFIYDTRNIAYPAQEQDYVDQFLFETKRGYCDNFSTAMVVMLRSVDIPARWVKGFVGGEQIDRTDDGLLVFEVQNNDAHSWVEVYVDGLGWMPFEPTIGFSSPASVDYDVDLSDIEDELVPEEQRELEQQQKEEMEQAVQNDQTNEVATNLFNEKNRKWLIALAIVVIVIAYIMYRHRRKWLPTVYVKMNRQKKQNAGSFDLSYSRLLKQLEYQGFKRQNHQTLKSFAQEVDAHFGTSDMTILTEAYERMIYSENGEELDFEQLKQCWESLIERASS</sequence>
<organism evidence="3 4">
    <name type="scientific">Lysinibacillus louembei</name>
    <dbReference type="NCBI Taxonomy" id="1470088"/>
    <lineage>
        <taxon>Bacteria</taxon>
        <taxon>Bacillati</taxon>
        <taxon>Bacillota</taxon>
        <taxon>Bacilli</taxon>
        <taxon>Bacillales</taxon>
        <taxon>Bacillaceae</taxon>
        <taxon>Lysinibacillus</taxon>
    </lineage>
</organism>
<dbReference type="InterPro" id="IPR052901">
    <property type="entry name" value="Bact_TGase-like"/>
</dbReference>
<keyword evidence="1" id="KW-1133">Transmembrane helix</keyword>
<feature type="transmembrane region" description="Helical" evidence="1">
    <location>
        <begin position="67"/>
        <end position="93"/>
    </location>
</feature>
<feature type="transmembrane region" description="Helical" evidence="1">
    <location>
        <begin position="39"/>
        <end position="60"/>
    </location>
</feature>
<evidence type="ECO:0000313" key="4">
    <source>
        <dbReference type="Proteomes" id="UP001322664"/>
    </source>
</evidence>
<reference evidence="3 4" key="1">
    <citation type="submission" date="2023-09" db="EMBL/GenBank/DDBJ databases">
        <authorList>
            <person name="Page C.A."/>
            <person name="Perez-Diaz I.M."/>
        </authorList>
    </citation>
    <scope>NUCLEOTIDE SEQUENCE [LARGE SCALE GENOMIC DNA]</scope>
    <source>
        <strain evidence="3 4">Ll15</strain>
    </source>
</reference>
<proteinExistence type="predicted"/>
<evidence type="ECO:0000313" key="3">
    <source>
        <dbReference type="EMBL" id="WPK13608.1"/>
    </source>
</evidence>
<evidence type="ECO:0000256" key="1">
    <source>
        <dbReference type="SAM" id="Phobius"/>
    </source>
</evidence>
<keyword evidence="4" id="KW-1185">Reference proteome</keyword>
<dbReference type="Gene3D" id="3.10.620.30">
    <property type="match status" value="1"/>
</dbReference>
<dbReference type="InterPro" id="IPR002931">
    <property type="entry name" value="Transglutaminase-like"/>
</dbReference>
<dbReference type="Proteomes" id="UP001322664">
    <property type="component" value="Chromosome"/>
</dbReference>
<dbReference type="Pfam" id="PF13559">
    <property type="entry name" value="DUF4129"/>
    <property type="match status" value="1"/>
</dbReference>
<feature type="transmembrane region" description="Helical" evidence="1">
    <location>
        <begin position="7"/>
        <end position="27"/>
    </location>
</feature>
<dbReference type="EMBL" id="CP137624">
    <property type="protein sequence ID" value="WPK13608.1"/>
    <property type="molecule type" value="Genomic_DNA"/>
</dbReference>
<dbReference type="Pfam" id="PF11992">
    <property type="entry name" value="TgpA_N"/>
    <property type="match status" value="1"/>
</dbReference>
<keyword evidence="1" id="KW-0812">Transmembrane</keyword>
<feature type="transmembrane region" description="Helical" evidence="1">
    <location>
        <begin position="140"/>
        <end position="158"/>
    </location>
</feature>
<dbReference type="Pfam" id="PF01841">
    <property type="entry name" value="Transglut_core"/>
    <property type="match status" value="1"/>
</dbReference>
<name>A0ABZ0S3E9_9BACI</name>
<keyword evidence="1" id="KW-0472">Membrane</keyword>
<dbReference type="SUPFAM" id="SSF54001">
    <property type="entry name" value="Cysteine proteinases"/>
    <property type="match status" value="1"/>
</dbReference>
<dbReference type="RefSeq" id="WP_319838083.1">
    <property type="nucleotide sequence ID" value="NZ_CP137624.1"/>
</dbReference>
<feature type="transmembrane region" description="Helical" evidence="1">
    <location>
        <begin position="599"/>
        <end position="615"/>
    </location>
</feature>
<accession>A0ABZ0S3E9</accession>
<dbReference type="PANTHER" id="PTHR42736:SF1">
    <property type="entry name" value="PROTEIN-GLUTAMINE GAMMA-GLUTAMYLTRANSFERASE"/>
    <property type="match status" value="1"/>
</dbReference>
<dbReference type="InterPro" id="IPR038765">
    <property type="entry name" value="Papain-like_cys_pep_sf"/>
</dbReference>
<dbReference type="PANTHER" id="PTHR42736">
    <property type="entry name" value="PROTEIN-GLUTAMINE GAMMA-GLUTAMYLTRANSFERASE"/>
    <property type="match status" value="1"/>
</dbReference>
<feature type="transmembrane region" description="Helical" evidence="1">
    <location>
        <begin position="198"/>
        <end position="219"/>
    </location>
</feature>
<dbReference type="InterPro" id="IPR025403">
    <property type="entry name" value="TgpA-like_C"/>
</dbReference>
<feature type="transmembrane region" description="Helical" evidence="1">
    <location>
        <begin position="164"/>
        <end position="182"/>
    </location>
</feature>